<evidence type="ECO:0000256" key="2">
    <source>
        <dbReference type="ARBA" id="ARBA00022723"/>
    </source>
</evidence>
<dbReference type="Pfam" id="PF05699">
    <property type="entry name" value="Dimer_Tnp_hAT"/>
    <property type="match status" value="1"/>
</dbReference>
<evidence type="ECO:0000259" key="11">
    <source>
        <dbReference type="PROSITE" id="PS50808"/>
    </source>
</evidence>
<organism evidence="12 14">
    <name type="scientific">Rotaria sordida</name>
    <dbReference type="NCBI Taxonomy" id="392033"/>
    <lineage>
        <taxon>Eukaryota</taxon>
        <taxon>Metazoa</taxon>
        <taxon>Spiralia</taxon>
        <taxon>Gnathifera</taxon>
        <taxon>Rotifera</taxon>
        <taxon>Eurotatoria</taxon>
        <taxon>Bdelloidea</taxon>
        <taxon>Philodinida</taxon>
        <taxon>Philodinidae</taxon>
        <taxon>Rotaria</taxon>
    </lineage>
</organism>
<accession>A0A815THL8</accession>
<dbReference type="InterPro" id="IPR052035">
    <property type="entry name" value="ZnF_BED_domain_contain"/>
</dbReference>
<dbReference type="InterPro" id="IPR008906">
    <property type="entry name" value="HATC_C_dom"/>
</dbReference>
<protein>
    <recommendedName>
        <fullName evidence="11">BED-type domain-containing protein</fullName>
    </recommendedName>
</protein>
<dbReference type="InterPro" id="IPR012337">
    <property type="entry name" value="RNaseH-like_sf"/>
</dbReference>
<dbReference type="GO" id="GO:0008270">
    <property type="term" value="F:zinc ion binding"/>
    <property type="evidence" value="ECO:0007669"/>
    <property type="project" value="UniProtKB-KW"/>
</dbReference>
<sequence length="695" mass="80084">MSKQLLTGKELEKLIKDNDPSIKFVEKKKTSKSSEYWEYFHTIFFNNDRQEYVSCNKCKKLLFHKSSNGTNNLRTHANSCPNINKTTSLCQKTVHDFYSSLKQSPIPKKIKLSITEACTEFCALDGRAFDVMKGNGFKKLVKTVFDAGRLTNKSSIDVTDLLPHPTTISRNVTQLYEQCKVQLIDICEKLTSFCLIVDNWTETYTGISYCGIALRYVGGDHQLFTFILGCFPYSGVSHSSQHLREFVDKILQEYKLTLDPTKFVVTDNEPKMLSAFREKCFRIGCADHYLNKQLQHAFQSTEIHVNKNSIEKVECELAQDLFLQVKQIVSFVRRSHQQQKLSKKLQTYSESRFAGAIIMLDLFQDCFFQLPEIILNSKMMNNYNLIDKELLDDICKFLEPFQEVIDSLNVDQEPTLHRVIPLRQYLIKKCDVQEGDSVAIIQLKIFLARRIQSAWFITDYHRLSTILHPKLKNFDFCIHEKDKSISVLKEEFEKFKLINSSSCKNVINSTQVNINDLSTTNSTTPKRKNLLAQCFDSRINTISSSSNVYQEVDDYLAADFSQSFSDRDDCDDIDVLLFWRQQQHLYPTLSSIAKVVCAVPASNTVIERLFSAAKNVVTEKRTRLDSEKINQLLFLQKNMKTLKELSSNDFQRKRTTSMTSTARLSPEESSCTSPKQLRLDINDSDHDSDKENILD</sequence>
<evidence type="ECO:0000256" key="4">
    <source>
        <dbReference type="ARBA" id="ARBA00022833"/>
    </source>
</evidence>
<dbReference type="Pfam" id="PF10683">
    <property type="entry name" value="DBD_Tnp_Hermes"/>
    <property type="match status" value="1"/>
</dbReference>
<evidence type="ECO:0000256" key="8">
    <source>
        <dbReference type="ARBA" id="ARBA00023242"/>
    </source>
</evidence>
<dbReference type="AlphaFoldDB" id="A0A815THL8"/>
<dbReference type="InterPro" id="IPR003656">
    <property type="entry name" value="Znf_BED"/>
</dbReference>
<evidence type="ECO:0000256" key="7">
    <source>
        <dbReference type="ARBA" id="ARBA00023163"/>
    </source>
</evidence>
<keyword evidence="2" id="KW-0479">Metal-binding</keyword>
<keyword evidence="7" id="KW-0804">Transcription</keyword>
<evidence type="ECO:0000256" key="6">
    <source>
        <dbReference type="ARBA" id="ARBA00023125"/>
    </source>
</evidence>
<feature type="domain" description="BED-type" evidence="11">
    <location>
        <begin position="31"/>
        <end position="87"/>
    </location>
</feature>
<dbReference type="SUPFAM" id="SSF140996">
    <property type="entry name" value="Hermes dimerisation domain"/>
    <property type="match status" value="1"/>
</dbReference>
<keyword evidence="6" id="KW-0238">DNA-binding</keyword>
<reference evidence="12" key="1">
    <citation type="submission" date="2021-02" db="EMBL/GenBank/DDBJ databases">
        <authorList>
            <person name="Nowell W R."/>
        </authorList>
    </citation>
    <scope>NUCLEOTIDE SEQUENCE</scope>
</reference>
<evidence type="ECO:0000313" key="14">
    <source>
        <dbReference type="Proteomes" id="UP000663864"/>
    </source>
</evidence>
<dbReference type="GO" id="GO:0003677">
    <property type="term" value="F:DNA binding"/>
    <property type="evidence" value="ECO:0007669"/>
    <property type="project" value="UniProtKB-KW"/>
</dbReference>
<dbReference type="EMBL" id="CAJNOT010007152">
    <property type="protein sequence ID" value="CAF1502140.1"/>
    <property type="molecule type" value="Genomic_DNA"/>
</dbReference>
<name>A0A815THL8_9BILA</name>
<keyword evidence="3 9" id="KW-0863">Zinc-finger</keyword>
<dbReference type="Proteomes" id="UP000663836">
    <property type="component" value="Unassembled WGS sequence"/>
</dbReference>
<evidence type="ECO:0000256" key="9">
    <source>
        <dbReference type="PROSITE-ProRule" id="PRU00027"/>
    </source>
</evidence>
<feature type="compositionally biased region" description="Polar residues" evidence="10">
    <location>
        <begin position="656"/>
        <end position="675"/>
    </location>
</feature>
<keyword evidence="5" id="KW-0805">Transcription regulation</keyword>
<feature type="region of interest" description="Disordered" evidence="10">
    <location>
        <begin position="650"/>
        <end position="695"/>
    </location>
</feature>
<feature type="compositionally biased region" description="Basic and acidic residues" evidence="10">
    <location>
        <begin position="677"/>
        <end position="695"/>
    </location>
</feature>
<evidence type="ECO:0000256" key="10">
    <source>
        <dbReference type="SAM" id="MobiDB-lite"/>
    </source>
</evidence>
<dbReference type="PANTHER" id="PTHR46481:SF10">
    <property type="entry name" value="ZINC FINGER BED DOMAIN-CONTAINING PROTEIN 39"/>
    <property type="match status" value="1"/>
</dbReference>
<dbReference type="PANTHER" id="PTHR46481">
    <property type="entry name" value="ZINC FINGER BED DOMAIN-CONTAINING PROTEIN 4"/>
    <property type="match status" value="1"/>
</dbReference>
<gene>
    <name evidence="13" type="ORF">JBS370_LOCUS35225</name>
    <name evidence="12" type="ORF">ZHD862_LOCUS37499</name>
</gene>
<evidence type="ECO:0000256" key="1">
    <source>
        <dbReference type="ARBA" id="ARBA00004123"/>
    </source>
</evidence>
<comment type="caution">
    <text evidence="12">The sequence shown here is derived from an EMBL/GenBank/DDBJ whole genome shotgun (WGS) entry which is preliminary data.</text>
</comment>
<dbReference type="SUPFAM" id="SSF53098">
    <property type="entry name" value="Ribonuclease H-like"/>
    <property type="match status" value="1"/>
</dbReference>
<comment type="subcellular location">
    <subcellularLocation>
        <location evidence="1">Nucleus</location>
    </subcellularLocation>
</comment>
<dbReference type="PROSITE" id="PS50808">
    <property type="entry name" value="ZF_BED"/>
    <property type="match status" value="1"/>
</dbReference>
<dbReference type="GO" id="GO:0005634">
    <property type="term" value="C:nucleus"/>
    <property type="evidence" value="ECO:0007669"/>
    <property type="project" value="UniProtKB-SubCell"/>
</dbReference>
<proteinExistence type="predicted"/>
<evidence type="ECO:0000313" key="13">
    <source>
        <dbReference type="EMBL" id="CAF4175348.1"/>
    </source>
</evidence>
<dbReference type="Gene3D" id="1.10.10.1070">
    <property type="entry name" value="Zinc finger, BED domain-containing"/>
    <property type="match status" value="1"/>
</dbReference>
<dbReference type="SMART" id="SM00614">
    <property type="entry name" value="ZnF_BED"/>
    <property type="match status" value="1"/>
</dbReference>
<keyword evidence="4" id="KW-0862">Zinc</keyword>
<evidence type="ECO:0000313" key="12">
    <source>
        <dbReference type="EMBL" id="CAF1502140.1"/>
    </source>
</evidence>
<dbReference type="GO" id="GO:0046983">
    <property type="term" value="F:protein dimerization activity"/>
    <property type="evidence" value="ECO:0007669"/>
    <property type="project" value="InterPro"/>
</dbReference>
<keyword evidence="8" id="KW-0539">Nucleus</keyword>
<dbReference type="EMBL" id="CAJOBD010012010">
    <property type="protein sequence ID" value="CAF4175348.1"/>
    <property type="molecule type" value="Genomic_DNA"/>
</dbReference>
<dbReference type="Proteomes" id="UP000663864">
    <property type="component" value="Unassembled WGS sequence"/>
</dbReference>
<evidence type="ECO:0000256" key="5">
    <source>
        <dbReference type="ARBA" id="ARBA00023015"/>
    </source>
</evidence>
<dbReference type="InterPro" id="IPR018473">
    <property type="entry name" value="Hermes_transposase_DNA-db"/>
</dbReference>
<evidence type="ECO:0000256" key="3">
    <source>
        <dbReference type="ARBA" id="ARBA00022771"/>
    </source>
</evidence>